<sequence length="314" mass="33329">MGGGLYIEARIRAGLECVWERTQDPAQHQRWDLRFTRIAYLPRAEGEPQRFTYGVRVLPGLLVAGTGTSAGERHRPDGTRTSALRFACAHPLSFLTEGRGYWRYVPVPVPVSCEGGRAGGVGPEDEGIREGEGDGGPADGGTPEDGGGRAGGGGPEGSGIREGGVGPESEGGRVGGGIRFLTGYDYEPRWGRPGRLADRLLFRPLMGWATAWSFDRLRLWCERGITPERALRRGLAEAAVRPAVVVLAAWSASLAPVPSPLAGVPALLLAVPVLLAAVLLPPLPGTPSAARCLRRPPERGATAPPALLHRLERP</sequence>
<accession>A0ABY9HLM6</accession>
<feature type="compositionally biased region" description="Gly residues" evidence="1">
    <location>
        <begin position="134"/>
        <end position="166"/>
    </location>
</feature>
<feature type="region of interest" description="Disordered" evidence="1">
    <location>
        <begin position="113"/>
        <end position="174"/>
    </location>
</feature>
<dbReference type="RefSeq" id="WP_306056069.1">
    <property type="nucleotide sequence ID" value="NZ_CP120997.1"/>
</dbReference>
<name>A0ABY9HLM6_9ACTN</name>
<keyword evidence="3" id="KW-1185">Reference proteome</keyword>
<feature type="region of interest" description="Disordered" evidence="1">
    <location>
        <begin position="290"/>
        <end position="314"/>
    </location>
</feature>
<protein>
    <recommendedName>
        <fullName evidence="4">Membrane protein YndG</fullName>
    </recommendedName>
</protein>
<evidence type="ECO:0008006" key="4">
    <source>
        <dbReference type="Google" id="ProtNLM"/>
    </source>
</evidence>
<evidence type="ECO:0000313" key="2">
    <source>
        <dbReference type="EMBL" id="WLQ35410.1"/>
    </source>
</evidence>
<evidence type="ECO:0000256" key="1">
    <source>
        <dbReference type="SAM" id="MobiDB-lite"/>
    </source>
</evidence>
<gene>
    <name evidence="2" type="ORF">P8A18_19140</name>
</gene>
<proteinExistence type="predicted"/>
<organism evidence="2 3">
    <name type="scientific">Streptomyces castrisilvae</name>
    <dbReference type="NCBI Taxonomy" id="3033811"/>
    <lineage>
        <taxon>Bacteria</taxon>
        <taxon>Bacillati</taxon>
        <taxon>Actinomycetota</taxon>
        <taxon>Actinomycetes</taxon>
        <taxon>Kitasatosporales</taxon>
        <taxon>Streptomycetaceae</taxon>
        <taxon>Streptomyces</taxon>
    </lineage>
</organism>
<reference evidence="2 3" key="1">
    <citation type="submission" date="2023-03" db="EMBL/GenBank/DDBJ databases">
        <title>Isolation and description of six Streptomyces strains from soil environments, able to metabolize different microbial glucans.</title>
        <authorList>
            <person name="Widen T."/>
            <person name="Larsbrink J."/>
        </authorList>
    </citation>
    <scope>NUCLEOTIDE SEQUENCE [LARGE SCALE GENOMIC DNA]</scope>
    <source>
        <strain evidence="2 3">Mut1</strain>
    </source>
</reference>
<dbReference type="Proteomes" id="UP001239522">
    <property type="component" value="Chromosome"/>
</dbReference>
<dbReference type="EMBL" id="CP120997">
    <property type="protein sequence ID" value="WLQ35410.1"/>
    <property type="molecule type" value="Genomic_DNA"/>
</dbReference>
<evidence type="ECO:0000313" key="3">
    <source>
        <dbReference type="Proteomes" id="UP001239522"/>
    </source>
</evidence>